<dbReference type="Proteomes" id="UP000034364">
    <property type="component" value="Unassembled WGS sequence"/>
</dbReference>
<sequence length="168" mass="18824">MPSRLEKIQEILGASLPDADKIKLISEGCRAYPVRSYDGTESLQWPAGLTFFHSLHEYLPPHQIAFTNLGLHFDGKPVTAIEFGSGWLVNTLAQNNPHPAAEIDKPEKISLPAGSKIICLGYNSRDQVQVEVRERELFVREKPGIFSYHTDEFRTSICATIFSLANVR</sequence>
<organism evidence="1 2">
    <name type="scientific">Candidatus Amesbacteria bacterium GW2011_GWA1_47_16</name>
    <dbReference type="NCBI Taxonomy" id="1618353"/>
    <lineage>
        <taxon>Bacteria</taxon>
        <taxon>Candidatus Amesiibacteriota</taxon>
    </lineage>
</organism>
<name>A0A0G1S5U3_9BACT</name>
<dbReference type="AlphaFoldDB" id="A0A0G1S5U3"/>
<gene>
    <name evidence="1" type="ORF">UX87_C0003G0020</name>
</gene>
<comment type="caution">
    <text evidence="1">The sequence shown here is derived from an EMBL/GenBank/DDBJ whole genome shotgun (WGS) entry which is preliminary data.</text>
</comment>
<proteinExistence type="predicted"/>
<evidence type="ECO:0000313" key="1">
    <source>
        <dbReference type="EMBL" id="KKU64879.1"/>
    </source>
</evidence>
<evidence type="ECO:0000313" key="2">
    <source>
        <dbReference type="Proteomes" id="UP000034364"/>
    </source>
</evidence>
<dbReference type="EMBL" id="LCNV01000003">
    <property type="protein sequence ID" value="KKU64879.1"/>
    <property type="molecule type" value="Genomic_DNA"/>
</dbReference>
<reference evidence="1 2" key="1">
    <citation type="journal article" date="2015" name="Nature">
        <title>rRNA introns, odd ribosomes, and small enigmatic genomes across a large radiation of phyla.</title>
        <authorList>
            <person name="Brown C.T."/>
            <person name="Hug L.A."/>
            <person name="Thomas B.C."/>
            <person name="Sharon I."/>
            <person name="Castelle C.J."/>
            <person name="Singh A."/>
            <person name="Wilkins M.J."/>
            <person name="Williams K.H."/>
            <person name="Banfield J.F."/>
        </authorList>
    </citation>
    <scope>NUCLEOTIDE SEQUENCE [LARGE SCALE GENOMIC DNA]</scope>
</reference>
<protein>
    <submittedName>
        <fullName evidence="1">Uncharacterized protein</fullName>
    </submittedName>
</protein>
<accession>A0A0G1S5U3</accession>